<dbReference type="EMBL" id="JAYKXP010000042">
    <property type="protein sequence ID" value="KAK7038807.1"/>
    <property type="molecule type" value="Genomic_DNA"/>
</dbReference>
<organism evidence="1 2">
    <name type="scientific">Paramarasmius palmivorus</name>
    <dbReference type="NCBI Taxonomy" id="297713"/>
    <lineage>
        <taxon>Eukaryota</taxon>
        <taxon>Fungi</taxon>
        <taxon>Dikarya</taxon>
        <taxon>Basidiomycota</taxon>
        <taxon>Agaricomycotina</taxon>
        <taxon>Agaricomycetes</taxon>
        <taxon>Agaricomycetidae</taxon>
        <taxon>Agaricales</taxon>
        <taxon>Marasmiineae</taxon>
        <taxon>Marasmiaceae</taxon>
        <taxon>Paramarasmius</taxon>
    </lineage>
</organism>
<keyword evidence="2" id="KW-1185">Reference proteome</keyword>
<evidence type="ECO:0000313" key="2">
    <source>
        <dbReference type="Proteomes" id="UP001383192"/>
    </source>
</evidence>
<evidence type="ECO:0000313" key="1">
    <source>
        <dbReference type="EMBL" id="KAK7038807.1"/>
    </source>
</evidence>
<accession>A0AAW0CJ78</accession>
<comment type="caution">
    <text evidence="1">The sequence shown here is derived from an EMBL/GenBank/DDBJ whole genome shotgun (WGS) entry which is preliminary data.</text>
</comment>
<gene>
    <name evidence="1" type="ORF">VNI00_010437</name>
</gene>
<sequence>MGYKRRRHEGKVKVEYGELLYVGSKKITKEVHDLNRSQDQWTIAREQWEAVRGCDHFEVPHSPPAVGSSIPEGDDHMVDNGQEFESNRPTLEHTNDLPLEDIPMHDPNAADDSEWVDDLVHVRPGEEAAVNSHAGGEYEFLQLYQKLSKQKRLDFIQSCLKTSLIFHFIVVLMTGPVQTASWESRLPGLVEAHLGFKAHGTPSNSEGLEEGQIGVVKHVYSF</sequence>
<dbReference type="AlphaFoldDB" id="A0AAW0CJ78"/>
<protein>
    <submittedName>
        <fullName evidence="1">Uncharacterized protein</fullName>
    </submittedName>
</protein>
<dbReference type="Proteomes" id="UP001383192">
    <property type="component" value="Unassembled WGS sequence"/>
</dbReference>
<proteinExistence type="predicted"/>
<name>A0AAW0CJ78_9AGAR</name>
<reference evidence="1 2" key="1">
    <citation type="submission" date="2024-01" db="EMBL/GenBank/DDBJ databases">
        <title>A draft genome for a cacao thread blight-causing isolate of Paramarasmius palmivorus.</title>
        <authorList>
            <person name="Baruah I.K."/>
            <person name="Bukari Y."/>
            <person name="Amoako-Attah I."/>
            <person name="Meinhardt L.W."/>
            <person name="Bailey B.A."/>
            <person name="Cohen S.P."/>
        </authorList>
    </citation>
    <scope>NUCLEOTIDE SEQUENCE [LARGE SCALE GENOMIC DNA]</scope>
    <source>
        <strain evidence="1 2">GH-12</strain>
    </source>
</reference>